<keyword evidence="2" id="KW-0805">Transcription regulation</keyword>
<protein>
    <submittedName>
        <fullName evidence="6">RNA polymerase sigma factor, sigma-70 family</fullName>
    </submittedName>
</protein>
<evidence type="ECO:0000313" key="6">
    <source>
        <dbReference type="EMBL" id="AEE52449.1"/>
    </source>
</evidence>
<reference key="2">
    <citation type="submission" date="2011-04" db="EMBL/GenBank/DDBJ databases">
        <title>Complete sequence of chromosome of Haliscomenobacter hydrossis DSM 1100.</title>
        <authorList>
            <consortium name="US DOE Joint Genome Institute (JGI-PGF)"/>
            <person name="Lucas S."/>
            <person name="Han J."/>
            <person name="Lapidus A."/>
            <person name="Bruce D."/>
            <person name="Goodwin L."/>
            <person name="Pitluck S."/>
            <person name="Peters L."/>
            <person name="Kyrpides N."/>
            <person name="Mavromatis K."/>
            <person name="Ivanova N."/>
            <person name="Ovchinnikova G."/>
            <person name="Pagani I."/>
            <person name="Daligault H."/>
            <person name="Detter J.C."/>
            <person name="Han C."/>
            <person name="Land M."/>
            <person name="Hauser L."/>
            <person name="Markowitz V."/>
            <person name="Cheng J.-F."/>
            <person name="Hugenholtz P."/>
            <person name="Woyke T."/>
            <person name="Wu D."/>
            <person name="Verbarg S."/>
            <person name="Frueling A."/>
            <person name="Brambilla E."/>
            <person name="Klenk H.-P."/>
            <person name="Eisen J.A."/>
        </authorList>
    </citation>
    <scope>NUCLEOTIDE SEQUENCE</scope>
    <source>
        <strain>DSM 1100</strain>
    </source>
</reference>
<evidence type="ECO:0000256" key="4">
    <source>
        <dbReference type="ARBA" id="ARBA00023125"/>
    </source>
</evidence>
<dbReference type="EMBL" id="CP002691">
    <property type="protein sequence ID" value="AEE52449.1"/>
    <property type="molecule type" value="Genomic_DNA"/>
</dbReference>
<dbReference type="InterPro" id="IPR013324">
    <property type="entry name" value="RNA_pol_sigma_r3/r4-like"/>
</dbReference>
<dbReference type="HOGENOM" id="CLU_047691_16_1_10"/>
<dbReference type="AlphaFoldDB" id="F4KUL3"/>
<keyword evidence="5" id="KW-0804">Transcription</keyword>
<dbReference type="OrthoDB" id="1163416at2"/>
<dbReference type="InterPro" id="IPR014284">
    <property type="entry name" value="RNA_pol_sigma-70_dom"/>
</dbReference>
<dbReference type="STRING" id="760192.Halhy_4613"/>
<keyword evidence="7" id="KW-1185">Reference proteome</keyword>
<sequence length="194" mass="23301">MSKNQLSDDQLLKMITGNETERDEAMRYIFHSQEWQNMIKYYVLQHKGNEQDGEDAFQETMILFDRNLRLGVFKGQSSLKTYFMAIAKWHWLGQLRKKHPQQEFSVQQHETQEESVEVQLINSEKKNFLTKALEQIGERCKNILELYKLHYSMQEIADQFAFSSADMAKKEAYRCRMKLRDFFENNPEWLNRVK</sequence>
<dbReference type="GO" id="GO:0016987">
    <property type="term" value="F:sigma factor activity"/>
    <property type="evidence" value="ECO:0007669"/>
    <property type="project" value="UniProtKB-KW"/>
</dbReference>
<organism evidence="6 7">
    <name type="scientific">Haliscomenobacter hydrossis (strain ATCC 27775 / DSM 1100 / LMG 10767 / O)</name>
    <dbReference type="NCBI Taxonomy" id="760192"/>
    <lineage>
        <taxon>Bacteria</taxon>
        <taxon>Pseudomonadati</taxon>
        <taxon>Bacteroidota</taxon>
        <taxon>Saprospiria</taxon>
        <taxon>Saprospirales</taxon>
        <taxon>Haliscomenobacteraceae</taxon>
        <taxon>Haliscomenobacter</taxon>
    </lineage>
</organism>
<accession>F4KUL3</accession>
<dbReference type="GO" id="GO:0006352">
    <property type="term" value="P:DNA-templated transcription initiation"/>
    <property type="evidence" value="ECO:0007669"/>
    <property type="project" value="InterPro"/>
</dbReference>
<evidence type="ECO:0000256" key="5">
    <source>
        <dbReference type="ARBA" id="ARBA00023163"/>
    </source>
</evidence>
<dbReference type="Gene3D" id="1.10.1740.10">
    <property type="match status" value="1"/>
</dbReference>
<dbReference type="Proteomes" id="UP000008461">
    <property type="component" value="Chromosome"/>
</dbReference>
<dbReference type="KEGG" id="hhy:Halhy_4613"/>
<name>F4KUL3_HALH1</name>
<reference evidence="6 7" key="1">
    <citation type="journal article" date="2011" name="Stand. Genomic Sci.">
        <title>Complete genome sequence of Haliscomenobacter hydrossis type strain (O).</title>
        <authorList>
            <consortium name="US DOE Joint Genome Institute (JGI-PGF)"/>
            <person name="Daligault H."/>
            <person name="Lapidus A."/>
            <person name="Zeytun A."/>
            <person name="Nolan M."/>
            <person name="Lucas S."/>
            <person name="Del Rio T.G."/>
            <person name="Tice H."/>
            <person name="Cheng J.F."/>
            <person name="Tapia R."/>
            <person name="Han C."/>
            <person name="Goodwin L."/>
            <person name="Pitluck S."/>
            <person name="Liolios K."/>
            <person name="Pagani I."/>
            <person name="Ivanova N."/>
            <person name="Huntemann M."/>
            <person name="Mavromatis K."/>
            <person name="Mikhailova N."/>
            <person name="Pati A."/>
            <person name="Chen A."/>
            <person name="Palaniappan K."/>
            <person name="Land M."/>
            <person name="Hauser L."/>
            <person name="Brambilla E.M."/>
            <person name="Rohde M."/>
            <person name="Verbarg S."/>
            <person name="Goker M."/>
            <person name="Bristow J."/>
            <person name="Eisen J.A."/>
            <person name="Markowitz V."/>
            <person name="Hugenholtz P."/>
            <person name="Kyrpides N.C."/>
            <person name="Klenk H.P."/>
            <person name="Woyke T."/>
        </authorList>
    </citation>
    <scope>NUCLEOTIDE SEQUENCE [LARGE SCALE GENOMIC DNA]</scope>
    <source>
        <strain evidence="7">ATCC 27775 / DSM 1100 / LMG 10767 / O</strain>
    </source>
</reference>
<evidence type="ECO:0000313" key="7">
    <source>
        <dbReference type="Proteomes" id="UP000008461"/>
    </source>
</evidence>
<dbReference type="PANTHER" id="PTHR43133:SF8">
    <property type="entry name" value="RNA POLYMERASE SIGMA FACTOR HI_1459-RELATED"/>
    <property type="match status" value="1"/>
</dbReference>
<dbReference type="InterPro" id="IPR013325">
    <property type="entry name" value="RNA_pol_sigma_r2"/>
</dbReference>
<dbReference type="InterPro" id="IPR039425">
    <property type="entry name" value="RNA_pol_sigma-70-like"/>
</dbReference>
<dbReference type="InterPro" id="IPR036388">
    <property type="entry name" value="WH-like_DNA-bd_sf"/>
</dbReference>
<dbReference type="eggNOG" id="COG1595">
    <property type="taxonomic scope" value="Bacteria"/>
</dbReference>
<dbReference type="Gene3D" id="1.10.10.10">
    <property type="entry name" value="Winged helix-like DNA-binding domain superfamily/Winged helix DNA-binding domain"/>
    <property type="match status" value="1"/>
</dbReference>
<dbReference type="SUPFAM" id="SSF88659">
    <property type="entry name" value="Sigma3 and sigma4 domains of RNA polymerase sigma factors"/>
    <property type="match status" value="1"/>
</dbReference>
<evidence type="ECO:0000256" key="2">
    <source>
        <dbReference type="ARBA" id="ARBA00023015"/>
    </source>
</evidence>
<dbReference type="NCBIfam" id="TIGR02937">
    <property type="entry name" value="sigma70-ECF"/>
    <property type="match status" value="1"/>
</dbReference>
<proteinExistence type="inferred from homology"/>
<evidence type="ECO:0000256" key="3">
    <source>
        <dbReference type="ARBA" id="ARBA00023082"/>
    </source>
</evidence>
<dbReference type="SUPFAM" id="SSF88946">
    <property type="entry name" value="Sigma2 domain of RNA polymerase sigma factors"/>
    <property type="match status" value="1"/>
</dbReference>
<evidence type="ECO:0000256" key="1">
    <source>
        <dbReference type="ARBA" id="ARBA00010641"/>
    </source>
</evidence>
<keyword evidence="3" id="KW-0731">Sigma factor</keyword>
<dbReference type="PANTHER" id="PTHR43133">
    <property type="entry name" value="RNA POLYMERASE ECF-TYPE SIGMA FACTO"/>
    <property type="match status" value="1"/>
</dbReference>
<comment type="similarity">
    <text evidence="1">Belongs to the sigma-70 factor family. ECF subfamily.</text>
</comment>
<dbReference type="RefSeq" id="WP_013766987.1">
    <property type="nucleotide sequence ID" value="NC_015510.1"/>
</dbReference>
<dbReference type="GO" id="GO:0003677">
    <property type="term" value="F:DNA binding"/>
    <property type="evidence" value="ECO:0007669"/>
    <property type="project" value="UniProtKB-KW"/>
</dbReference>
<gene>
    <name evidence="6" type="ordered locus">Halhy_4613</name>
</gene>
<keyword evidence="4" id="KW-0238">DNA-binding</keyword>